<evidence type="ECO:0000313" key="5">
    <source>
        <dbReference type="EMBL" id="MBK3517450.1"/>
    </source>
</evidence>
<evidence type="ECO:0000256" key="3">
    <source>
        <dbReference type="SAM" id="SignalP"/>
    </source>
</evidence>
<protein>
    <submittedName>
        <fullName evidence="5">Glycoside hydrolase family 13 protein</fullName>
    </submittedName>
</protein>
<dbReference type="EMBL" id="JAENRR010000016">
    <property type="protein sequence ID" value="MBK3517450.1"/>
    <property type="molecule type" value="Genomic_DNA"/>
</dbReference>
<evidence type="ECO:0000313" key="6">
    <source>
        <dbReference type="Proteomes" id="UP000605676"/>
    </source>
</evidence>
<evidence type="ECO:0000256" key="1">
    <source>
        <dbReference type="ARBA" id="ARBA00022801"/>
    </source>
</evidence>
<dbReference type="PANTHER" id="PTHR10357">
    <property type="entry name" value="ALPHA-AMYLASE FAMILY MEMBER"/>
    <property type="match status" value="1"/>
</dbReference>
<dbReference type="Pfam" id="PF09087">
    <property type="entry name" value="Cyc-maltodext_N"/>
    <property type="match status" value="1"/>
</dbReference>
<keyword evidence="3" id="KW-0732">Signal</keyword>
<evidence type="ECO:0000256" key="2">
    <source>
        <dbReference type="ARBA" id="ARBA00023295"/>
    </source>
</evidence>
<dbReference type="PANTHER" id="PTHR10357:SF210">
    <property type="entry name" value="MALTODEXTRIN GLUCOSIDASE"/>
    <property type="match status" value="1"/>
</dbReference>
<dbReference type="GO" id="GO:0016787">
    <property type="term" value="F:hydrolase activity"/>
    <property type="evidence" value="ECO:0007669"/>
    <property type="project" value="UniProtKB-KW"/>
</dbReference>
<dbReference type="InterPro" id="IPR013780">
    <property type="entry name" value="Glyco_hydro_b"/>
</dbReference>
<dbReference type="SMART" id="SM00642">
    <property type="entry name" value="Aamy"/>
    <property type="match status" value="1"/>
</dbReference>
<dbReference type="InterPro" id="IPR006047">
    <property type="entry name" value="GH13_cat_dom"/>
</dbReference>
<feature type="signal peptide" evidence="3">
    <location>
        <begin position="1"/>
        <end position="21"/>
    </location>
</feature>
<dbReference type="Gene3D" id="3.20.20.80">
    <property type="entry name" value="Glycosidases"/>
    <property type="match status" value="1"/>
</dbReference>
<dbReference type="InterPro" id="IPR013783">
    <property type="entry name" value="Ig-like_fold"/>
</dbReference>
<sequence>MRTFKLFLAIAMLVSSVSTMAAYKIDRLEPAFWWAGMENENLQILVYGEGISELRPSIDYPGVSLEQTVQVKSPNYLFLYLKVDKSAKAGSFDILFKRNNKTMVKYNYELKQRVAGSASRQGYDNSDVMYLITPDRFVNGDTSNDEVEGLKEGLDRADDFGRHGGDLAGIMQSLDYIEDMGYTTLWLNPVMENDMPEGSYHGYAITDFYETDARHGSNEDYVQLSKELKKRNMKLVIDMIMNHCGSHHWWMEDLPTDDWLNFQDGWQVTTHLRETNMDPYASEYDKRNHADGWFVESMPDLNQRNPLMADYLIYNTIWWIEYADLDGIRMDTYPYPDKAFMSEWTRRVMEEYPNFNIVGEEWSSNPAIVSYWQKDKINADGYVSYMPGVFDFPLQDALVKALNEDDSQWGQGLPKLYATLADDHLYADPTQLVIFPDNHDMSRFYTQINEDFGMFKMGMAFTAVCRGIPQIYYGTEILMTNPNSDSHGEIRAEYPGGWDDHTANAFTGEGLTADQKEAQTFTKILLNWRKGCSAVHDGCLKHFAPNHANGLYTLFRYDDKSVVMLVMNKNSEANDVNILPFKVEVIGAATEGVDVITGNNVSLAGETVKVEGRSFLLVEIKK</sequence>
<dbReference type="SUPFAM" id="SSF51445">
    <property type="entry name" value="(Trans)glycosidases"/>
    <property type="match status" value="1"/>
</dbReference>
<evidence type="ECO:0000259" key="4">
    <source>
        <dbReference type="SMART" id="SM00642"/>
    </source>
</evidence>
<reference evidence="5 6" key="1">
    <citation type="submission" date="2021-01" db="EMBL/GenBank/DDBJ databases">
        <title>Carboxyliciviraga sp.nov., isolated from coastal sediments.</title>
        <authorList>
            <person name="Lu D."/>
            <person name="Zhang T."/>
        </authorList>
    </citation>
    <scope>NUCLEOTIDE SEQUENCE [LARGE SCALE GENOMIC DNA]</scope>
    <source>
        <strain evidence="5 6">N1Y132</strain>
    </source>
</reference>
<dbReference type="CDD" id="cd11340">
    <property type="entry name" value="AmyAc_bac_CMD_like_3"/>
    <property type="match status" value="1"/>
</dbReference>
<comment type="caution">
    <text evidence="5">The sequence shown here is derived from an EMBL/GenBank/DDBJ whole genome shotgun (WGS) entry which is preliminary data.</text>
</comment>
<dbReference type="InterPro" id="IPR017853">
    <property type="entry name" value="GH"/>
</dbReference>
<accession>A0ABS1HIF4</accession>
<dbReference type="Proteomes" id="UP000605676">
    <property type="component" value="Unassembled WGS sequence"/>
</dbReference>
<feature type="chain" id="PRO_5047289445" evidence="3">
    <location>
        <begin position="22"/>
        <end position="622"/>
    </location>
</feature>
<keyword evidence="6" id="KW-1185">Reference proteome</keyword>
<dbReference type="SUPFAM" id="SSF51011">
    <property type="entry name" value="Glycosyl hydrolase domain"/>
    <property type="match status" value="1"/>
</dbReference>
<dbReference type="Gene3D" id="2.60.40.1180">
    <property type="entry name" value="Golgi alpha-mannosidase II"/>
    <property type="match status" value="1"/>
</dbReference>
<feature type="domain" description="Glycosyl hydrolase family 13 catalytic" evidence="4">
    <location>
        <begin position="131"/>
        <end position="529"/>
    </location>
</feature>
<dbReference type="InterPro" id="IPR014756">
    <property type="entry name" value="Ig_E-set"/>
</dbReference>
<dbReference type="RefSeq" id="WP_200464679.1">
    <property type="nucleotide sequence ID" value="NZ_JAENRR010000016.1"/>
</dbReference>
<dbReference type="Pfam" id="PF10438">
    <property type="entry name" value="Cyc-maltodext_C"/>
    <property type="match status" value="1"/>
</dbReference>
<dbReference type="Pfam" id="PF00128">
    <property type="entry name" value="Alpha-amylase"/>
    <property type="match status" value="1"/>
</dbReference>
<name>A0ABS1HIF4_9BACT</name>
<keyword evidence="2" id="KW-0326">Glycosidase</keyword>
<dbReference type="InterPro" id="IPR019492">
    <property type="entry name" value="Cyclo-malto-dextrinase_C"/>
</dbReference>
<dbReference type="SUPFAM" id="SSF81296">
    <property type="entry name" value="E set domains"/>
    <property type="match status" value="1"/>
</dbReference>
<dbReference type="Gene3D" id="2.60.40.10">
    <property type="entry name" value="Immunoglobulins"/>
    <property type="match status" value="1"/>
</dbReference>
<organism evidence="5 6">
    <name type="scientific">Carboxylicivirga marina</name>
    <dbReference type="NCBI Taxonomy" id="2800988"/>
    <lineage>
        <taxon>Bacteria</taxon>
        <taxon>Pseudomonadati</taxon>
        <taxon>Bacteroidota</taxon>
        <taxon>Bacteroidia</taxon>
        <taxon>Marinilabiliales</taxon>
        <taxon>Marinilabiliaceae</taxon>
        <taxon>Carboxylicivirga</taxon>
    </lineage>
</organism>
<proteinExistence type="predicted"/>
<keyword evidence="1 5" id="KW-0378">Hydrolase</keyword>
<gene>
    <name evidence="5" type="ORF">JIV24_08895</name>
</gene>
<dbReference type="InterPro" id="IPR015171">
    <property type="entry name" value="Cyc-maltodext_N"/>
</dbReference>